<evidence type="ECO:0000313" key="1">
    <source>
        <dbReference type="EMBL" id="CAJ2508378.1"/>
    </source>
</evidence>
<sequence length="110" mass="12393">MAVAFMLLDMKDGDRSAVEAASMSRNVSLDACQRAYDDHARLVGSMSSTAAASLKRLTAVQTQHLILAFKEDISFRHSHDMALFDRLRMEILVQNCEEPGAEQWSYDKRL</sequence>
<dbReference type="Proteomes" id="UP001295740">
    <property type="component" value="Unassembled WGS sequence"/>
</dbReference>
<organism evidence="1 2">
    <name type="scientific">Anthostomella pinea</name>
    <dbReference type="NCBI Taxonomy" id="933095"/>
    <lineage>
        <taxon>Eukaryota</taxon>
        <taxon>Fungi</taxon>
        <taxon>Dikarya</taxon>
        <taxon>Ascomycota</taxon>
        <taxon>Pezizomycotina</taxon>
        <taxon>Sordariomycetes</taxon>
        <taxon>Xylariomycetidae</taxon>
        <taxon>Xylariales</taxon>
        <taxon>Xylariaceae</taxon>
        <taxon>Anthostomella</taxon>
    </lineage>
</organism>
<protein>
    <submittedName>
        <fullName evidence="1">Uu.00g134040.m01.CDS01</fullName>
    </submittedName>
</protein>
<proteinExistence type="predicted"/>
<dbReference type="AlphaFoldDB" id="A0AAI8VIF1"/>
<evidence type="ECO:0000313" key="2">
    <source>
        <dbReference type="Proteomes" id="UP001295740"/>
    </source>
</evidence>
<dbReference type="EMBL" id="CAUWAG010000011">
    <property type="protein sequence ID" value="CAJ2508378.1"/>
    <property type="molecule type" value="Genomic_DNA"/>
</dbReference>
<accession>A0AAI8VIF1</accession>
<reference evidence="1" key="1">
    <citation type="submission" date="2023-10" db="EMBL/GenBank/DDBJ databases">
        <authorList>
            <person name="Hackl T."/>
        </authorList>
    </citation>
    <scope>NUCLEOTIDE SEQUENCE</scope>
</reference>
<comment type="caution">
    <text evidence="1">The sequence shown here is derived from an EMBL/GenBank/DDBJ whole genome shotgun (WGS) entry which is preliminary data.</text>
</comment>
<name>A0AAI8VIF1_9PEZI</name>
<gene>
    <name evidence="1" type="ORF">KHLLAP_LOCUS8846</name>
</gene>
<keyword evidence="2" id="KW-1185">Reference proteome</keyword>